<name>A0A8S1BND3_ARCPL</name>
<evidence type="ECO:0000313" key="2">
    <source>
        <dbReference type="Proteomes" id="UP000494106"/>
    </source>
</evidence>
<dbReference type="Proteomes" id="UP000494106">
    <property type="component" value="Unassembled WGS sequence"/>
</dbReference>
<protein>
    <submittedName>
        <fullName evidence="1">Uncharacterized protein</fullName>
    </submittedName>
</protein>
<comment type="caution">
    <text evidence="1">The sequence shown here is derived from an EMBL/GenBank/DDBJ whole genome shotgun (WGS) entry which is preliminary data.</text>
</comment>
<keyword evidence="2" id="KW-1185">Reference proteome</keyword>
<evidence type="ECO:0000313" key="1">
    <source>
        <dbReference type="EMBL" id="CAB3258510.1"/>
    </source>
</evidence>
<organism evidence="1 2">
    <name type="scientific">Arctia plantaginis</name>
    <name type="common">Wood tiger moth</name>
    <name type="synonym">Phalaena plantaginis</name>
    <dbReference type="NCBI Taxonomy" id="874455"/>
    <lineage>
        <taxon>Eukaryota</taxon>
        <taxon>Metazoa</taxon>
        <taxon>Ecdysozoa</taxon>
        <taxon>Arthropoda</taxon>
        <taxon>Hexapoda</taxon>
        <taxon>Insecta</taxon>
        <taxon>Pterygota</taxon>
        <taxon>Neoptera</taxon>
        <taxon>Endopterygota</taxon>
        <taxon>Lepidoptera</taxon>
        <taxon>Glossata</taxon>
        <taxon>Ditrysia</taxon>
        <taxon>Noctuoidea</taxon>
        <taxon>Erebidae</taxon>
        <taxon>Arctiinae</taxon>
        <taxon>Arctia</taxon>
    </lineage>
</organism>
<reference evidence="1 2" key="1">
    <citation type="submission" date="2020-04" db="EMBL/GenBank/DDBJ databases">
        <authorList>
            <person name="Wallbank WR R."/>
            <person name="Pardo Diaz C."/>
            <person name="Kozak K."/>
            <person name="Martin S."/>
            <person name="Jiggins C."/>
            <person name="Moest M."/>
            <person name="Warren A I."/>
            <person name="Byers J.R.P. K."/>
            <person name="Montejo-Kovacevich G."/>
            <person name="Yen C E."/>
        </authorList>
    </citation>
    <scope>NUCLEOTIDE SEQUENCE [LARGE SCALE GENOMIC DNA]</scope>
</reference>
<accession>A0A8S1BND3</accession>
<gene>
    <name evidence="1" type="ORF">APLA_LOCUS16554</name>
</gene>
<dbReference type="AlphaFoldDB" id="A0A8S1BND3"/>
<sequence>MEADNLNTLLEQFEAMTTVREPTIKLNNFVKIETHEIATIPVLEANDLKSFIEKVEAIEKVKTQKQLEPVINVENSKINIPVHNYCLLESVAMI</sequence>
<dbReference type="EMBL" id="CADEBC010000598">
    <property type="protein sequence ID" value="CAB3258510.1"/>
    <property type="molecule type" value="Genomic_DNA"/>
</dbReference>
<proteinExistence type="predicted"/>